<dbReference type="GO" id="GO:0016887">
    <property type="term" value="F:ATP hydrolysis activity"/>
    <property type="evidence" value="ECO:0007669"/>
    <property type="project" value="InterPro"/>
</dbReference>
<feature type="domain" description="ABC transporter" evidence="9">
    <location>
        <begin position="10"/>
        <end position="248"/>
    </location>
</feature>
<dbReference type="GO" id="GO:0005886">
    <property type="term" value="C:plasma membrane"/>
    <property type="evidence" value="ECO:0007669"/>
    <property type="project" value="UniProtKB-SubCell"/>
</dbReference>
<reference evidence="10 11" key="1">
    <citation type="journal article" date="2011" name="Microb. Cell Fact.">
        <title>Genomic analysis reveals Lactobacillus sanfranciscensis as stable element in traditional sourdoughs.</title>
        <authorList>
            <person name="Vogel R.F."/>
            <person name="Pavlovic M."/>
            <person name="Ehrmann M.A."/>
            <person name="Wiezer A."/>
            <person name="Liesegang H."/>
            <person name="Offschanka S."/>
            <person name="Voget S."/>
            <person name="Angelov A."/>
            <person name="Bocker G."/>
            <person name="Liebl W."/>
        </authorList>
    </citation>
    <scope>NUCLEOTIDE SEQUENCE [LARGE SCALE GENOMIC DNA]</scope>
    <source>
        <strain evidence="10 11">TMW 1.1304</strain>
    </source>
</reference>
<name>G2KVL5_FRUST</name>
<evidence type="ECO:0000256" key="8">
    <source>
        <dbReference type="ARBA" id="ARBA00023136"/>
    </source>
</evidence>
<dbReference type="PROSITE" id="PS50893">
    <property type="entry name" value="ABC_TRANSPORTER_2"/>
    <property type="match status" value="1"/>
</dbReference>
<evidence type="ECO:0000259" key="9">
    <source>
        <dbReference type="PROSITE" id="PS50893"/>
    </source>
</evidence>
<dbReference type="Gene3D" id="3.40.50.300">
    <property type="entry name" value="P-loop containing nucleotide triphosphate hydrolases"/>
    <property type="match status" value="1"/>
</dbReference>
<dbReference type="KEGG" id="lsn:LSA_08540"/>
<evidence type="ECO:0000256" key="3">
    <source>
        <dbReference type="ARBA" id="ARBA00022448"/>
    </source>
</evidence>
<comment type="similarity">
    <text evidence="2">Belongs to the ABC transporter superfamily.</text>
</comment>
<keyword evidence="11" id="KW-1185">Reference proteome</keyword>
<keyword evidence="7" id="KW-0029">Amino-acid transport</keyword>
<evidence type="ECO:0000313" key="11">
    <source>
        <dbReference type="Proteomes" id="UP000001285"/>
    </source>
</evidence>
<evidence type="ECO:0000313" key="10">
    <source>
        <dbReference type="EMBL" id="AEN99259.1"/>
    </source>
</evidence>
<protein>
    <submittedName>
        <fullName evidence="10">Putative amino-acid ABC transporter ATP-binding protein</fullName>
        <ecNumber evidence="10">3.6.3.28</ecNumber>
    </submittedName>
</protein>
<dbReference type="EC" id="3.6.3.28" evidence="10"/>
<dbReference type="GO" id="GO:0005524">
    <property type="term" value="F:ATP binding"/>
    <property type="evidence" value="ECO:0007669"/>
    <property type="project" value="UniProtKB-KW"/>
</dbReference>
<keyword evidence="3" id="KW-0813">Transport</keyword>
<dbReference type="InterPro" id="IPR017871">
    <property type="entry name" value="ABC_transporter-like_CS"/>
</dbReference>
<dbReference type="SUPFAM" id="SSF52540">
    <property type="entry name" value="P-loop containing nucleoside triphosphate hydrolases"/>
    <property type="match status" value="1"/>
</dbReference>
<dbReference type="PANTHER" id="PTHR43166">
    <property type="entry name" value="AMINO ACID IMPORT ATP-BINDING PROTEIN"/>
    <property type="match status" value="1"/>
</dbReference>
<dbReference type="InterPro" id="IPR027417">
    <property type="entry name" value="P-loop_NTPase"/>
</dbReference>
<keyword evidence="5" id="KW-0547">Nucleotide-binding</keyword>
<proteinExistence type="inferred from homology"/>
<dbReference type="HOGENOM" id="CLU_000604_1_22_9"/>
<organism evidence="10 11">
    <name type="scientific">Fructilactobacillus sanfranciscensis (strain TMW 1.1304)</name>
    <name type="common">Lactobacillus sanfranciscensis</name>
    <dbReference type="NCBI Taxonomy" id="714313"/>
    <lineage>
        <taxon>Bacteria</taxon>
        <taxon>Bacillati</taxon>
        <taxon>Bacillota</taxon>
        <taxon>Bacilli</taxon>
        <taxon>Lactobacillales</taxon>
        <taxon>Lactobacillaceae</taxon>
        <taxon>Fructilactobacillus</taxon>
    </lineage>
</organism>
<keyword evidence="8" id="KW-0472">Membrane</keyword>
<sequence length="253" mass="28312">MYERGRELMLKINEIKKSFGKKAVLKGISAKFPQGKTTVIVGPSGSGKTTLLRSLDMLVTPDSGTLDFDDLHLDFAKPISNKENKELRDKTSMVFQNWNLFPNLTILKNITASPIFVHHVAKEQAETNAHNLLKEVGLDEYADAYPDELSGGQQQRISICRALAVKPEYILLDEPTSALDPESEMMILKMLERLAKEGQSMIMVTHNMQFAKDAADKILFVENGEVEFDGAKDAFFSQSSIRVKEFLQGISLK</sequence>
<dbReference type="InterPro" id="IPR050086">
    <property type="entry name" value="MetN_ABC_transporter-like"/>
</dbReference>
<dbReference type="Pfam" id="PF00005">
    <property type="entry name" value="ABC_tran"/>
    <property type="match status" value="1"/>
</dbReference>
<evidence type="ECO:0000256" key="4">
    <source>
        <dbReference type="ARBA" id="ARBA00022475"/>
    </source>
</evidence>
<dbReference type="Proteomes" id="UP000001285">
    <property type="component" value="Chromosome"/>
</dbReference>
<dbReference type="InterPro" id="IPR003593">
    <property type="entry name" value="AAA+_ATPase"/>
</dbReference>
<dbReference type="PANTHER" id="PTHR43166:SF9">
    <property type="entry name" value="GLUTAMATE_ASPARTATE IMPORT ATP-BINDING PROTEIN GLTL"/>
    <property type="match status" value="1"/>
</dbReference>
<dbReference type="AlphaFoldDB" id="G2KVL5"/>
<dbReference type="PROSITE" id="PS00211">
    <property type="entry name" value="ABC_TRANSPORTER_1"/>
    <property type="match status" value="1"/>
</dbReference>
<evidence type="ECO:0000256" key="1">
    <source>
        <dbReference type="ARBA" id="ARBA00004202"/>
    </source>
</evidence>
<dbReference type="SMART" id="SM00382">
    <property type="entry name" value="AAA"/>
    <property type="match status" value="1"/>
</dbReference>
<comment type="subcellular location">
    <subcellularLocation>
        <location evidence="1">Cell membrane</location>
        <topology evidence="1">Peripheral membrane protein</topology>
    </subcellularLocation>
</comment>
<keyword evidence="10" id="KW-0378">Hydrolase</keyword>
<evidence type="ECO:0000256" key="5">
    <source>
        <dbReference type="ARBA" id="ARBA00022741"/>
    </source>
</evidence>
<keyword evidence="4" id="KW-1003">Cell membrane</keyword>
<dbReference type="eggNOG" id="COG1126">
    <property type="taxonomic scope" value="Bacteria"/>
</dbReference>
<dbReference type="GO" id="GO:0015424">
    <property type="term" value="F:ABC-type amino acid transporter activity"/>
    <property type="evidence" value="ECO:0007669"/>
    <property type="project" value="InterPro"/>
</dbReference>
<dbReference type="InterPro" id="IPR030679">
    <property type="entry name" value="ABC_ATPase_HisP-typ"/>
</dbReference>
<evidence type="ECO:0000256" key="6">
    <source>
        <dbReference type="ARBA" id="ARBA00022840"/>
    </source>
</evidence>
<dbReference type="STRING" id="714313.LSA_08540"/>
<dbReference type="InterPro" id="IPR003439">
    <property type="entry name" value="ABC_transporter-like_ATP-bd"/>
</dbReference>
<evidence type="ECO:0000256" key="2">
    <source>
        <dbReference type="ARBA" id="ARBA00005417"/>
    </source>
</evidence>
<dbReference type="EMBL" id="CP002461">
    <property type="protein sequence ID" value="AEN99259.1"/>
    <property type="molecule type" value="Genomic_DNA"/>
</dbReference>
<keyword evidence="6 10" id="KW-0067">ATP-binding</keyword>
<gene>
    <name evidence="10" type="ordered locus">LSA_08540</name>
</gene>
<accession>G2KVL5</accession>
<dbReference type="PIRSF" id="PIRSF039085">
    <property type="entry name" value="ABC_ATPase_HisP"/>
    <property type="match status" value="1"/>
</dbReference>
<evidence type="ECO:0000256" key="7">
    <source>
        <dbReference type="ARBA" id="ARBA00022970"/>
    </source>
</evidence>